<dbReference type="PANTHER" id="PTHR30349:SF41">
    <property type="entry name" value="INTEGRASE_RECOMBINASE PROTEIN MJ0367-RELATED"/>
    <property type="match status" value="1"/>
</dbReference>
<evidence type="ECO:0000256" key="3">
    <source>
        <dbReference type="ARBA" id="ARBA00023172"/>
    </source>
</evidence>
<evidence type="ECO:0008006" key="9">
    <source>
        <dbReference type="Google" id="ProtNLM"/>
    </source>
</evidence>
<evidence type="ECO:0000259" key="6">
    <source>
        <dbReference type="PROSITE" id="PS51900"/>
    </source>
</evidence>
<dbReference type="GO" id="GO:0006310">
    <property type="term" value="P:DNA recombination"/>
    <property type="evidence" value="ECO:0007669"/>
    <property type="project" value="UniProtKB-KW"/>
</dbReference>
<dbReference type="GO" id="GO:0003677">
    <property type="term" value="F:DNA binding"/>
    <property type="evidence" value="ECO:0007669"/>
    <property type="project" value="UniProtKB-UniRule"/>
</dbReference>
<comment type="caution">
    <text evidence="7">The sequence shown here is derived from an EMBL/GenBank/DDBJ whole genome shotgun (WGS) entry which is preliminary data.</text>
</comment>
<dbReference type="GO" id="GO:0015074">
    <property type="term" value="P:DNA integration"/>
    <property type="evidence" value="ECO:0007669"/>
    <property type="project" value="UniProtKB-KW"/>
</dbReference>
<dbReference type="Gene3D" id="1.10.443.10">
    <property type="entry name" value="Intergrase catalytic core"/>
    <property type="match status" value="1"/>
</dbReference>
<protein>
    <recommendedName>
        <fullName evidence="9">Integrase</fullName>
    </recommendedName>
</protein>
<dbReference type="SUPFAM" id="SSF56349">
    <property type="entry name" value="DNA breaking-rejoining enzymes"/>
    <property type="match status" value="1"/>
</dbReference>
<evidence type="ECO:0000256" key="4">
    <source>
        <dbReference type="PROSITE-ProRule" id="PRU01248"/>
    </source>
</evidence>
<dbReference type="Pfam" id="PF00589">
    <property type="entry name" value="Phage_integrase"/>
    <property type="match status" value="1"/>
</dbReference>
<dbReference type="InterPro" id="IPR044068">
    <property type="entry name" value="CB"/>
</dbReference>
<reference evidence="7" key="1">
    <citation type="submission" date="2019-04" db="EMBL/GenBank/DDBJ databases">
        <title>Evolution of Biomass-Degrading Anaerobic Consortia Revealed by Metagenomics.</title>
        <authorList>
            <person name="Peng X."/>
        </authorList>
    </citation>
    <scope>NUCLEOTIDE SEQUENCE</scope>
    <source>
        <strain evidence="7">SIG311</strain>
    </source>
</reference>
<gene>
    <name evidence="7" type="ORF">E7272_07655</name>
</gene>
<dbReference type="PROSITE" id="PS51898">
    <property type="entry name" value="TYR_RECOMBINASE"/>
    <property type="match status" value="1"/>
</dbReference>
<evidence type="ECO:0000313" key="8">
    <source>
        <dbReference type="Proteomes" id="UP000766246"/>
    </source>
</evidence>
<dbReference type="PANTHER" id="PTHR30349">
    <property type="entry name" value="PHAGE INTEGRASE-RELATED"/>
    <property type="match status" value="1"/>
</dbReference>
<dbReference type="InterPro" id="IPR013762">
    <property type="entry name" value="Integrase-like_cat_sf"/>
</dbReference>
<name>A0A927UD61_9FIRM</name>
<dbReference type="Gene3D" id="1.10.150.130">
    <property type="match status" value="1"/>
</dbReference>
<sequence>MSHEYRNQSDINNNRIIDDMLDNMPEYIEDFRVHLNNKNCATSTVKAYIYEIKKFLEYVATLSKKNSIMDVELDDLDKVRITQIERYIDKSDDGIDLSPNTKNRKTAVLKKFYKYFIGIGYLKNNPTLLIESSKVPEKKVVKLSDPEVAKLLSTIRNQEGISEHAKAYNEKLVLRDLAISMVFLGTGMRLSELVGLDLSDIVEIDGDYYLDIVRKGSDDDHVKLVPEVYKVLFAYLDESRPFLSKSESENALFLSTRGTRFAPNSIEIMMKKHFIAAKLSKKYSPHKMRATFATKVYEVLKDIYAIKDALHHKSIETSKHYIGDKEGRIAAAANAASLLFE</sequence>
<dbReference type="Pfam" id="PF13102">
    <property type="entry name" value="Phage_int_SAM_5"/>
    <property type="match status" value="1"/>
</dbReference>
<evidence type="ECO:0000256" key="1">
    <source>
        <dbReference type="ARBA" id="ARBA00008857"/>
    </source>
</evidence>
<keyword evidence="3" id="KW-0233">DNA recombination</keyword>
<dbReference type="EMBL" id="SVER01000017">
    <property type="protein sequence ID" value="MBE5919707.1"/>
    <property type="molecule type" value="Genomic_DNA"/>
</dbReference>
<dbReference type="PROSITE" id="PS51900">
    <property type="entry name" value="CB"/>
    <property type="match status" value="1"/>
</dbReference>
<proteinExistence type="inferred from homology"/>
<keyword evidence="2 4" id="KW-0238">DNA-binding</keyword>
<dbReference type="InterPro" id="IPR010998">
    <property type="entry name" value="Integrase_recombinase_N"/>
</dbReference>
<feature type="domain" description="Tyr recombinase" evidence="5">
    <location>
        <begin position="138"/>
        <end position="334"/>
    </location>
</feature>
<evidence type="ECO:0000256" key="2">
    <source>
        <dbReference type="ARBA" id="ARBA00023125"/>
    </source>
</evidence>
<dbReference type="InterPro" id="IPR050090">
    <property type="entry name" value="Tyrosine_recombinase_XerCD"/>
</dbReference>
<evidence type="ECO:0000313" key="7">
    <source>
        <dbReference type="EMBL" id="MBE5919707.1"/>
    </source>
</evidence>
<accession>A0A927UD61</accession>
<dbReference type="AlphaFoldDB" id="A0A927UD61"/>
<comment type="similarity">
    <text evidence="1">Belongs to the 'phage' integrase family.</text>
</comment>
<dbReference type="InterPro" id="IPR025269">
    <property type="entry name" value="SAM-like_dom"/>
</dbReference>
<dbReference type="Proteomes" id="UP000766246">
    <property type="component" value="Unassembled WGS sequence"/>
</dbReference>
<feature type="domain" description="Core-binding (CB)" evidence="6">
    <location>
        <begin position="22"/>
        <end position="117"/>
    </location>
</feature>
<dbReference type="InterPro" id="IPR011010">
    <property type="entry name" value="DNA_brk_join_enz"/>
</dbReference>
<organism evidence="7 8">
    <name type="scientific">Pseudobutyrivibrio ruminis</name>
    <dbReference type="NCBI Taxonomy" id="46206"/>
    <lineage>
        <taxon>Bacteria</taxon>
        <taxon>Bacillati</taxon>
        <taxon>Bacillota</taxon>
        <taxon>Clostridia</taxon>
        <taxon>Lachnospirales</taxon>
        <taxon>Lachnospiraceae</taxon>
        <taxon>Pseudobutyrivibrio</taxon>
    </lineage>
</organism>
<evidence type="ECO:0000259" key="5">
    <source>
        <dbReference type="PROSITE" id="PS51898"/>
    </source>
</evidence>
<dbReference type="InterPro" id="IPR002104">
    <property type="entry name" value="Integrase_catalytic"/>
</dbReference>